<name>A0A0A9E984_ARUDO</name>
<sequence length="25" mass="2801">MLNCIHQHDVLGIALHCTNLHCIMA</sequence>
<dbReference type="AlphaFoldDB" id="A0A0A9E984"/>
<evidence type="ECO:0000313" key="1">
    <source>
        <dbReference type="EMBL" id="JAD92547.1"/>
    </source>
</evidence>
<dbReference type="EMBL" id="GBRH01205348">
    <property type="protein sequence ID" value="JAD92547.1"/>
    <property type="molecule type" value="Transcribed_RNA"/>
</dbReference>
<proteinExistence type="predicted"/>
<organism evidence="1">
    <name type="scientific">Arundo donax</name>
    <name type="common">Giant reed</name>
    <name type="synonym">Donax arundinaceus</name>
    <dbReference type="NCBI Taxonomy" id="35708"/>
    <lineage>
        <taxon>Eukaryota</taxon>
        <taxon>Viridiplantae</taxon>
        <taxon>Streptophyta</taxon>
        <taxon>Embryophyta</taxon>
        <taxon>Tracheophyta</taxon>
        <taxon>Spermatophyta</taxon>
        <taxon>Magnoliopsida</taxon>
        <taxon>Liliopsida</taxon>
        <taxon>Poales</taxon>
        <taxon>Poaceae</taxon>
        <taxon>PACMAD clade</taxon>
        <taxon>Arundinoideae</taxon>
        <taxon>Arundineae</taxon>
        <taxon>Arundo</taxon>
    </lineage>
</organism>
<reference evidence="1" key="2">
    <citation type="journal article" date="2015" name="Data Brief">
        <title>Shoot transcriptome of the giant reed, Arundo donax.</title>
        <authorList>
            <person name="Barrero R.A."/>
            <person name="Guerrero F.D."/>
            <person name="Moolhuijzen P."/>
            <person name="Goolsby J.A."/>
            <person name="Tidwell J."/>
            <person name="Bellgard S.E."/>
            <person name="Bellgard M.I."/>
        </authorList>
    </citation>
    <scope>NUCLEOTIDE SEQUENCE</scope>
    <source>
        <tissue evidence="1">Shoot tissue taken approximately 20 cm above the soil surface</tissue>
    </source>
</reference>
<protein>
    <submittedName>
        <fullName evidence="1">Uncharacterized protein</fullName>
    </submittedName>
</protein>
<accession>A0A0A9E984</accession>
<reference evidence="1" key="1">
    <citation type="submission" date="2014-09" db="EMBL/GenBank/DDBJ databases">
        <authorList>
            <person name="Magalhaes I.L.F."/>
            <person name="Oliveira U."/>
            <person name="Santos F.R."/>
            <person name="Vidigal T.H.D.A."/>
            <person name="Brescovit A.D."/>
            <person name="Santos A.J."/>
        </authorList>
    </citation>
    <scope>NUCLEOTIDE SEQUENCE</scope>
    <source>
        <tissue evidence="1">Shoot tissue taken approximately 20 cm above the soil surface</tissue>
    </source>
</reference>